<feature type="domain" description="Ferritin-like diiron" evidence="7">
    <location>
        <begin position="36"/>
        <end position="186"/>
    </location>
</feature>
<dbReference type="Proteomes" id="UP000198575">
    <property type="component" value="Unassembled WGS sequence"/>
</dbReference>
<dbReference type="InterPro" id="IPR008331">
    <property type="entry name" value="Ferritin_DPS_dom"/>
</dbReference>
<dbReference type="PANTHER" id="PTHR30295:SF1">
    <property type="entry name" value="DNA PROTECTION DURING STARVATION PROTEIN"/>
    <property type="match status" value="1"/>
</dbReference>
<dbReference type="STRING" id="578942.SAMN05216289_104142"/>
<keyword evidence="9" id="KW-1185">Reference proteome</keyword>
<dbReference type="SUPFAM" id="SSF47240">
    <property type="entry name" value="Ferritin-like"/>
    <property type="match status" value="1"/>
</dbReference>
<dbReference type="EC" id="1.16.3.1" evidence="2"/>
<dbReference type="GO" id="GO:0006879">
    <property type="term" value="P:intracellular iron ion homeostasis"/>
    <property type="evidence" value="ECO:0007669"/>
    <property type="project" value="UniProtKB-KW"/>
</dbReference>
<gene>
    <name evidence="8" type="ORF">SAMN05216289_104142</name>
</gene>
<reference evidence="8 9" key="1">
    <citation type="submission" date="2016-10" db="EMBL/GenBank/DDBJ databases">
        <authorList>
            <person name="de Groot N.N."/>
        </authorList>
    </citation>
    <scope>NUCLEOTIDE SEQUENCE [LARGE SCALE GENOMIC DNA]</scope>
    <source>
        <strain evidence="8 9">CGMCC 1.7659</strain>
    </source>
</reference>
<dbReference type="InterPro" id="IPR014490">
    <property type="entry name" value="Dps-like"/>
</dbReference>
<evidence type="ECO:0000256" key="3">
    <source>
        <dbReference type="ARBA" id="ARBA00022434"/>
    </source>
</evidence>
<dbReference type="EMBL" id="FOVF01000004">
    <property type="protein sequence ID" value="SFN10663.1"/>
    <property type="molecule type" value="Genomic_DNA"/>
</dbReference>
<feature type="binding site" evidence="6">
    <location>
        <position position="171"/>
    </location>
    <ligand>
        <name>Fe cation</name>
        <dbReference type="ChEBI" id="CHEBI:24875"/>
    </ligand>
</feature>
<dbReference type="GO" id="GO:0006826">
    <property type="term" value="P:iron ion transport"/>
    <property type="evidence" value="ECO:0007669"/>
    <property type="project" value="InterPro"/>
</dbReference>
<dbReference type="RefSeq" id="WP_092405462.1">
    <property type="nucleotide sequence ID" value="NZ_FOVF01000004.1"/>
</dbReference>
<dbReference type="PROSITE" id="PS50905">
    <property type="entry name" value="FERRITIN_LIKE"/>
    <property type="match status" value="1"/>
</dbReference>
<evidence type="ECO:0000256" key="1">
    <source>
        <dbReference type="ARBA" id="ARBA00008093"/>
    </source>
</evidence>
<dbReference type="AlphaFoldDB" id="A0A1I4WBC5"/>
<dbReference type="InterPro" id="IPR009040">
    <property type="entry name" value="Ferritin-like_diiron"/>
</dbReference>
<dbReference type="Pfam" id="PF00210">
    <property type="entry name" value="Ferritin"/>
    <property type="match status" value="1"/>
</dbReference>
<accession>A0A1I4WBC5</accession>
<evidence type="ECO:0000256" key="6">
    <source>
        <dbReference type="PIRSR" id="PIRSR018063-50"/>
    </source>
</evidence>
<protein>
    <recommendedName>
        <fullName evidence="2">ferroxidase</fullName>
        <ecNumber evidence="2">1.16.3.1</ecNumber>
    </recommendedName>
</protein>
<comment type="similarity">
    <text evidence="1">Belongs to the bacterioferritin family.</text>
</comment>
<dbReference type="GO" id="GO:0005829">
    <property type="term" value="C:cytosol"/>
    <property type="evidence" value="ECO:0007669"/>
    <property type="project" value="TreeGrafter"/>
</dbReference>
<dbReference type="PIRSF" id="PIRSF018063">
    <property type="entry name" value="Ferrtn_UCP018063"/>
    <property type="match status" value="1"/>
</dbReference>
<evidence type="ECO:0000256" key="4">
    <source>
        <dbReference type="ARBA" id="ARBA00023004"/>
    </source>
</evidence>
<dbReference type="Gene3D" id="1.20.1260.10">
    <property type="match status" value="1"/>
</dbReference>
<evidence type="ECO:0000259" key="7">
    <source>
        <dbReference type="PROSITE" id="PS50905"/>
    </source>
</evidence>
<dbReference type="InterPro" id="IPR012347">
    <property type="entry name" value="Ferritin-like"/>
</dbReference>
<dbReference type="OrthoDB" id="4271929at2"/>
<dbReference type="GO" id="GO:0008199">
    <property type="term" value="F:ferric iron binding"/>
    <property type="evidence" value="ECO:0007669"/>
    <property type="project" value="InterPro"/>
</dbReference>
<feature type="binding site" evidence="6">
    <location>
        <position position="168"/>
    </location>
    <ligand>
        <name>Fe cation</name>
        <dbReference type="ChEBI" id="CHEBI:24875"/>
    </ligand>
</feature>
<evidence type="ECO:0000313" key="8">
    <source>
        <dbReference type="EMBL" id="SFN10663.1"/>
    </source>
</evidence>
<evidence type="ECO:0000313" key="9">
    <source>
        <dbReference type="Proteomes" id="UP000198575"/>
    </source>
</evidence>
<evidence type="ECO:0000256" key="5">
    <source>
        <dbReference type="ARBA" id="ARBA00036243"/>
    </source>
</evidence>
<evidence type="ECO:0000256" key="2">
    <source>
        <dbReference type="ARBA" id="ARBA00013107"/>
    </source>
</evidence>
<feature type="binding site" evidence="6">
    <location>
        <position position="89"/>
    </location>
    <ligand>
        <name>Fe cation</name>
        <dbReference type="ChEBI" id="CHEBI:24875"/>
    </ligand>
</feature>
<keyword evidence="3" id="KW-0409">Iron storage</keyword>
<proteinExistence type="inferred from homology"/>
<dbReference type="GO" id="GO:0004322">
    <property type="term" value="F:ferroxidase activity"/>
    <property type="evidence" value="ECO:0007669"/>
    <property type="project" value="UniProtKB-EC"/>
</dbReference>
<dbReference type="PANTHER" id="PTHR30295">
    <property type="entry name" value="BACTERIOFERRITIN"/>
    <property type="match status" value="1"/>
</dbReference>
<keyword evidence="4 6" id="KW-0408">Iron</keyword>
<dbReference type="CDD" id="cd00657">
    <property type="entry name" value="Ferritin_like"/>
    <property type="match status" value="1"/>
</dbReference>
<dbReference type="InterPro" id="IPR002024">
    <property type="entry name" value="Bacterioferritin"/>
</dbReference>
<comment type="catalytic activity">
    <reaction evidence="5">
        <text>Fe(2+)(in) = Fe(2+)(out)</text>
        <dbReference type="Rhea" id="RHEA:28486"/>
        <dbReference type="ChEBI" id="CHEBI:29033"/>
    </reaction>
</comment>
<keyword evidence="6" id="KW-0479">Metal-binding</keyword>
<feature type="binding site" evidence="6">
    <location>
        <position position="136"/>
    </location>
    <ligand>
        <name>Fe cation</name>
        <dbReference type="ChEBI" id="CHEBI:24875"/>
    </ligand>
</feature>
<dbReference type="PRINTS" id="PR00601">
    <property type="entry name" value="BACFERRITIN"/>
</dbReference>
<sequence>MAANNPASKPFVSDIKNIRKRAREHIERGAVTEGYKADRETVIKILNEALATEIVCVLRYKYHYYMASGINAQSVAAEFLEHANEEQGHADRIAERITQLGGAPNLSPEGLLTRSHSDYVEGDDLVDMIKENLVAERIAIDSYREIVTYLGNADPTTRRIMEEILAVEEEHAEDMSTLLEALGKKGEPAKPAKRK</sequence>
<feature type="binding site" evidence="6">
    <location>
        <position position="53"/>
    </location>
    <ligand>
        <name>Fe cation</name>
        <dbReference type="ChEBI" id="CHEBI:24875"/>
    </ligand>
</feature>
<dbReference type="GO" id="GO:0020037">
    <property type="term" value="F:heme binding"/>
    <property type="evidence" value="ECO:0007669"/>
    <property type="project" value="TreeGrafter"/>
</dbReference>
<organism evidence="8 9">
    <name type="scientific">Dokdonella immobilis</name>
    <dbReference type="NCBI Taxonomy" id="578942"/>
    <lineage>
        <taxon>Bacteria</taxon>
        <taxon>Pseudomonadati</taxon>
        <taxon>Pseudomonadota</taxon>
        <taxon>Gammaproteobacteria</taxon>
        <taxon>Lysobacterales</taxon>
        <taxon>Rhodanobacteraceae</taxon>
        <taxon>Dokdonella</taxon>
    </lineage>
</organism>
<name>A0A1I4WBC5_9GAMM</name>
<dbReference type="InterPro" id="IPR009078">
    <property type="entry name" value="Ferritin-like_SF"/>
</dbReference>